<dbReference type="Pfam" id="PF20155">
    <property type="entry name" value="TMP_3"/>
    <property type="match status" value="1"/>
</dbReference>
<name>A0ABR9NSJ1_9BACT</name>
<feature type="domain" description="Tape measure protein N-terminal" evidence="2">
    <location>
        <begin position="62"/>
        <end position="253"/>
    </location>
</feature>
<dbReference type="RefSeq" id="WP_192905161.1">
    <property type="nucleotide sequence ID" value="NZ_JADBFD010000005.1"/>
</dbReference>
<evidence type="ECO:0000256" key="1">
    <source>
        <dbReference type="SAM" id="MobiDB-lite"/>
    </source>
</evidence>
<dbReference type="Proteomes" id="UP000618926">
    <property type="component" value="Unassembled WGS sequence"/>
</dbReference>
<sequence length="865" mass="92139">MSDNERQTRIVLKGDSSQLNRALADGENAADRFEGGITRAKNSLSSFTGVLAGVSAAFVTKELLDAGLASERLSNSLLAATGSFNQSRVEMNYIISEADRLGLNLQTLGQDYVKLTASSHGTVLEGQATRDIFTAVAEASTALTLSAGETSGAILAVSQMISKGKVSAEELRQQLGERLPGAYQAAERAVRAIGFTEPLDELLQKGKIVAADFLPRFAAELRQTYSGQLTAAIHSTQAEINRFNNELFRTKAALADAVLPAFTEGLRVARPFLGVMQELGEPAMYTAIALGVGRMSTAMVGLATSTTAAVTAGRLLQSTLPGLAAMAGFTLAKAYADSRNLESEGKEIKSLVTYGHEGARMRYMGTTPQNLDALEDVKIMHYIKDKLPGYTAEQYAAFIREGGIQFKKVTDSAFNEWWYKVQVNDSAVKRALDGMQSRPVAEPSAYPSSFDNAGKAKRPDWATSPTSRTFFSEAWDRAADELAFEDAQSFVLRLNDLGEGLRIGPGGPLSLLGGSVDLMATPSIDPNLEKRTQMEQETANSILAIQMGLQEERYRLMGDETAALDVQFAYKQQLLDMEYQAKIMQAQQLGLDVAAIQQEYAWQQVQLEEQKAQALADIWWNSAQTYINFAQQMTTMGVQMLLFEEGQKDQIGKRMLATSVRFIAQGLQQYMFGKAKEHVLNAAGAAGKIQTDAVAATANLGILEAQATAWAAFFSAMSLNPYGGQAFIPAATAMAGVAGGVVPSAMAAVATTGATSIATELALAAAWGLGGIAVGALGEGGASAIEGGTAGSTTPAGYGAGTPGSPVVTQPVSTPQPVQEVTVILNVGTMLGDRQMFQRWFEDVGAAEIRDAVGRNVDFGLQPRS</sequence>
<evidence type="ECO:0000313" key="3">
    <source>
        <dbReference type="EMBL" id="MBE2887233.1"/>
    </source>
</evidence>
<dbReference type="NCBIfam" id="TIGR02675">
    <property type="entry name" value="tape_meas_nterm"/>
    <property type="match status" value="1"/>
</dbReference>
<organism evidence="3 4">
    <name type="scientific">Geobacter anodireducens</name>
    <dbReference type="NCBI Taxonomy" id="1340425"/>
    <lineage>
        <taxon>Bacteria</taxon>
        <taxon>Pseudomonadati</taxon>
        <taxon>Thermodesulfobacteriota</taxon>
        <taxon>Desulfuromonadia</taxon>
        <taxon>Geobacterales</taxon>
        <taxon>Geobacteraceae</taxon>
        <taxon>Geobacter</taxon>
    </lineage>
</organism>
<reference evidence="3 4" key="1">
    <citation type="submission" date="2020-10" db="EMBL/GenBank/DDBJ databases">
        <title>Investigation of anaerobic biodegradation of phenanthrene by a sulfate-dependent Geobacter anodireducens strain PheS2.</title>
        <authorList>
            <person name="Zhang Z."/>
        </authorList>
    </citation>
    <scope>NUCLEOTIDE SEQUENCE [LARGE SCALE GENOMIC DNA]</scope>
    <source>
        <strain evidence="3 4">PheS2</strain>
    </source>
</reference>
<protein>
    <submittedName>
        <fullName evidence="3">Tape measure protein</fullName>
    </submittedName>
</protein>
<gene>
    <name evidence="3" type="ORF">IIE05_04555</name>
</gene>
<feature type="region of interest" description="Disordered" evidence="1">
    <location>
        <begin position="794"/>
        <end position="814"/>
    </location>
</feature>
<feature type="region of interest" description="Disordered" evidence="1">
    <location>
        <begin position="437"/>
        <end position="465"/>
    </location>
</feature>
<comment type="caution">
    <text evidence="3">The sequence shown here is derived from an EMBL/GenBank/DDBJ whole genome shotgun (WGS) entry which is preliminary data.</text>
</comment>
<evidence type="ECO:0000313" key="4">
    <source>
        <dbReference type="Proteomes" id="UP000618926"/>
    </source>
</evidence>
<keyword evidence="4" id="KW-1185">Reference proteome</keyword>
<dbReference type="InterPro" id="IPR013491">
    <property type="entry name" value="Tape_meas_N"/>
</dbReference>
<dbReference type="EMBL" id="JADBFD010000005">
    <property type="protein sequence ID" value="MBE2887233.1"/>
    <property type="molecule type" value="Genomic_DNA"/>
</dbReference>
<evidence type="ECO:0000259" key="2">
    <source>
        <dbReference type="Pfam" id="PF20155"/>
    </source>
</evidence>
<proteinExistence type="predicted"/>
<accession>A0ABR9NSJ1</accession>